<accession>A0ABT4CDC1</accession>
<proteinExistence type="predicted"/>
<dbReference type="InterPro" id="IPR014729">
    <property type="entry name" value="Rossmann-like_a/b/a_fold"/>
</dbReference>
<organism evidence="1 2">
    <name type="scientific">Nocardioides pini</name>
    <dbReference type="NCBI Taxonomy" id="2975053"/>
    <lineage>
        <taxon>Bacteria</taxon>
        <taxon>Bacillati</taxon>
        <taxon>Actinomycetota</taxon>
        <taxon>Actinomycetes</taxon>
        <taxon>Propionibacteriales</taxon>
        <taxon>Nocardioidaceae</taxon>
        <taxon>Nocardioides</taxon>
    </lineage>
</organism>
<dbReference type="SUPFAM" id="SSF52402">
    <property type="entry name" value="Adenine nucleotide alpha hydrolases-like"/>
    <property type="match status" value="1"/>
</dbReference>
<evidence type="ECO:0000313" key="1">
    <source>
        <dbReference type="EMBL" id="MCY4726975.1"/>
    </source>
</evidence>
<gene>
    <name evidence="1" type="ORF">NYO98_11865</name>
</gene>
<keyword evidence="2" id="KW-1185">Reference proteome</keyword>
<evidence type="ECO:0000313" key="2">
    <source>
        <dbReference type="Proteomes" id="UP001074726"/>
    </source>
</evidence>
<evidence type="ECO:0008006" key="3">
    <source>
        <dbReference type="Google" id="ProtNLM"/>
    </source>
</evidence>
<reference evidence="1" key="1">
    <citation type="submission" date="2022-08" db="EMBL/GenBank/DDBJ databases">
        <title>Genome sequencing of Nocardioides sp. STR2.</title>
        <authorList>
            <person name="So Y."/>
        </authorList>
    </citation>
    <scope>NUCLEOTIDE SEQUENCE</scope>
    <source>
        <strain evidence="1">STR2</strain>
    </source>
</reference>
<protein>
    <recommendedName>
        <fullName evidence="3">Asparagine synthase (Glutamine-hydrolysing)</fullName>
    </recommendedName>
</protein>
<name>A0ABT4CDC1_9ACTN</name>
<dbReference type="RefSeq" id="WP_268111928.1">
    <property type="nucleotide sequence ID" value="NZ_JAPPUX010000003.1"/>
</dbReference>
<comment type="caution">
    <text evidence="1">The sequence shown here is derived from an EMBL/GenBank/DDBJ whole genome shotgun (WGS) entry which is preliminary data.</text>
</comment>
<dbReference type="Proteomes" id="UP001074726">
    <property type="component" value="Unassembled WGS sequence"/>
</dbReference>
<dbReference type="EMBL" id="JAPPUX010000003">
    <property type="protein sequence ID" value="MCY4726975.1"/>
    <property type="molecule type" value="Genomic_DNA"/>
</dbReference>
<dbReference type="Gene3D" id="3.40.50.620">
    <property type="entry name" value="HUPs"/>
    <property type="match status" value="1"/>
</dbReference>
<sequence>MQQGVLVLSRGRAPSNVIDVWAALSEIGITDAVVEEHGSLVTAAWGDLGTVVDECLMLSRGPRRRERDASPRDIASLIARRDTTALGELLPPFAAMRTGPGHEEAAAVTDALGFRHLYHSEGRAGAAVSTSARLLAVLGGHGVDRDSVSLQSLVGWQVGQWTLFDGVTKLGAGALAHLQGGRLTIHGGHRPDPERLSLDDAVERAAHVLRANLTAYLADHPGATLQLTGGQDSRILLSAIPPELRRGLTAVTLAVPGSEDVGLAAQICARTGTRHQVEALDSLEGLDPGVAYDLCVASSARLEGMADPLALAALTVAERRLDQGHRIAGLGGEVARGFYYLGRPRDPSVTRARVARLAGWRMFANESVDPASVDPTLREGARERAVDRIHGLMAATGKDWLDATDDFYLLQRMQRWAGVTDTAICMDRSVVNPMLDDRFIAIAQGMSPDSKRNSLFLGRLQMALDEELGRIPLNGRPPPEAYAYPNLSDRLRGARTLAQKASSKARQRLSRSTRPPAGGAVLAGKVVQHWRANPEVLDAARNQRVLDDAWIDRLVAGEVDPDPSTVAFILNVSCLPSPRTTASPD</sequence>